<dbReference type="RefSeq" id="WP_261295495.1">
    <property type="nucleotide sequence ID" value="NZ_JANQBK010000016.1"/>
</dbReference>
<reference evidence="3" key="1">
    <citation type="journal article" date="2019" name="Int. J. Syst. Evol. Microbiol.">
        <title>The Global Catalogue of Microorganisms (GCM) 10K type strain sequencing project: providing services to taxonomists for standard genome sequencing and annotation.</title>
        <authorList>
            <consortium name="The Broad Institute Genomics Platform"/>
            <consortium name="The Broad Institute Genome Sequencing Center for Infectious Disease"/>
            <person name="Wu L."/>
            <person name="Ma J."/>
        </authorList>
    </citation>
    <scope>NUCLEOTIDE SEQUENCE [LARGE SCALE GENOMIC DNA]</scope>
    <source>
        <strain evidence="3">KCTC 42739</strain>
    </source>
</reference>
<keyword evidence="3" id="KW-1185">Reference proteome</keyword>
<feature type="transmembrane region" description="Helical" evidence="1">
    <location>
        <begin position="12"/>
        <end position="32"/>
    </location>
</feature>
<keyword evidence="1" id="KW-0812">Transmembrane</keyword>
<dbReference type="Proteomes" id="UP001595713">
    <property type="component" value="Unassembled WGS sequence"/>
</dbReference>
<proteinExistence type="predicted"/>
<feature type="transmembrane region" description="Helical" evidence="1">
    <location>
        <begin position="44"/>
        <end position="64"/>
    </location>
</feature>
<accession>A0ABV7SUA5</accession>
<keyword evidence="1" id="KW-1133">Transmembrane helix</keyword>
<gene>
    <name evidence="2" type="ORF">ACFONA_08850</name>
</gene>
<sequence>MTEGNRPLWVRFLIFFASFALAYLALAWLRAVVAPDATFMALSVRSHIVTAAIGGLAFASLMTLHKRAKAQ</sequence>
<dbReference type="EMBL" id="JBHRXP010000003">
    <property type="protein sequence ID" value="MFC3580268.1"/>
    <property type="molecule type" value="Genomic_DNA"/>
</dbReference>
<organism evidence="2 3">
    <name type="scientific">Sphingomonas hylomeconis</name>
    <dbReference type="NCBI Taxonomy" id="1395958"/>
    <lineage>
        <taxon>Bacteria</taxon>
        <taxon>Pseudomonadati</taxon>
        <taxon>Pseudomonadota</taxon>
        <taxon>Alphaproteobacteria</taxon>
        <taxon>Sphingomonadales</taxon>
        <taxon>Sphingomonadaceae</taxon>
        <taxon>Sphingomonas</taxon>
    </lineage>
</organism>
<evidence type="ECO:0000313" key="3">
    <source>
        <dbReference type="Proteomes" id="UP001595713"/>
    </source>
</evidence>
<comment type="caution">
    <text evidence="2">The sequence shown here is derived from an EMBL/GenBank/DDBJ whole genome shotgun (WGS) entry which is preliminary data.</text>
</comment>
<name>A0ABV7SUA5_9SPHN</name>
<protein>
    <submittedName>
        <fullName evidence="2">Uncharacterized protein</fullName>
    </submittedName>
</protein>
<keyword evidence="1" id="KW-0472">Membrane</keyword>
<evidence type="ECO:0000256" key="1">
    <source>
        <dbReference type="SAM" id="Phobius"/>
    </source>
</evidence>
<evidence type="ECO:0000313" key="2">
    <source>
        <dbReference type="EMBL" id="MFC3580268.1"/>
    </source>
</evidence>